<comment type="caution">
    <text evidence="2">The sequence shown here is derived from an EMBL/GenBank/DDBJ whole genome shotgun (WGS) entry which is preliminary data.</text>
</comment>
<reference evidence="2 4" key="2">
    <citation type="submission" date="2017-11" db="EMBL/GenBank/DDBJ databases">
        <authorList>
            <person name="Han C.G."/>
        </authorList>
    </citation>
    <scope>NUCLEOTIDE SEQUENCE [LARGE SCALE GENOMIC DNA]</scope>
    <source>
        <strain evidence="2 4">A11</strain>
    </source>
</reference>
<accession>A0A2J4Q6H6</accession>
<proteinExistence type="predicted"/>
<name>A0A2J4Q6H6_9ENTR</name>
<dbReference type="Proteomes" id="UP000020202">
    <property type="component" value="Unassembled WGS sequence"/>
</dbReference>
<reference evidence="2 4" key="3">
    <citation type="submission" date="2018-01" db="EMBL/GenBank/DDBJ databases">
        <title>Genomic study of Klebsiella pneumoniae.</title>
        <authorList>
            <person name="Yang Y."/>
            <person name="Bicalho R."/>
        </authorList>
    </citation>
    <scope>NUCLEOTIDE SEQUENCE [LARGE SCALE GENOMIC DNA]</scope>
    <source>
        <strain evidence="2 4">A11</strain>
    </source>
</reference>
<gene>
    <name evidence="2" type="ORF">CWN50_26770</name>
    <name evidence="1" type="ORF">L373_02522</name>
</gene>
<dbReference type="EMBL" id="JCNZ01000008">
    <property type="protein sequence ID" value="EWF90016.1"/>
    <property type="molecule type" value="Genomic_DNA"/>
</dbReference>
<evidence type="ECO:0000313" key="3">
    <source>
        <dbReference type="Proteomes" id="UP000020202"/>
    </source>
</evidence>
<dbReference type="RefSeq" id="WP_004852269.1">
    <property type="nucleotide sequence ID" value="NZ_CABGZJ010000007.1"/>
</dbReference>
<organism evidence="2 4">
    <name type="scientific">Klebsiella michiganensis</name>
    <dbReference type="NCBI Taxonomy" id="1134687"/>
    <lineage>
        <taxon>Bacteria</taxon>
        <taxon>Pseudomonadati</taxon>
        <taxon>Pseudomonadota</taxon>
        <taxon>Gammaproteobacteria</taxon>
        <taxon>Enterobacterales</taxon>
        <taxon>Enterobacteriaceae</taxon>
        <taxon>Klebsiella/Raoultella group</taxon>
        <taxon>Klebsiella</taxon>
    </lineage>
</organism>
<dbReference type="Proteomes" id="UP000234505">
    <property type="component" value="Unassembled WGS sequence"/>
</dbReference>
<sequence>MRKLHQIILSGVVAPCKTSPPGILRKLHVIQIPIIYNKHPGSPVDSTSYTLLHYKNKSLLKKIYRQLKKEHLQKSHIDELVDTQSQTYQAYCSLVRLYKINVINNRYLKERNISGLHTLSEMLNTIIED</sequence>
<dbReference type="EMBL" id="PIDS01001256">
    <property type="protein sequence ID" value="PLL26664.1"/>
    <property type="molecule type" value="Genomic_DNA"/>
</dbReference>
<evidence type="ECO:0000313" key="4">
    <source>
        <dbReference type="Proteomes" id="UP000234505"/>
    </source>
</evidence>
<protein>
    <submittedName>
        <fullName evidence="2">Uncharacterized protein</fullName>
    </submittedName>
</protein>
<dbReference type="AlphaFoldDB" id="A0A2J4Q6H6"/>
<evidence type="ECO:0000313" key="1">
    <source>
        <dbReference type="EMBL" id="EWF90016.1"/>
    </source>
</evidence>
<evidence type="ECO:0000313" key="2">
    <source>
        <dbReference type="EMBL" id="PLL26664.1"/>
    </source>
</evidence>
<reference evidence="1 3" key="1">
    <citation type="submission" date="2014-01" db="EMBL/GenBank/DDBJ databases">
        <title>The Genome Sequence of Klebsiella oxytoca MGH 27.</title>
        <authorList>
            <consortium name="The Broad Institute Genomics Platform"/>
            <consortium name="The Broad Institute Genome Sequencing Center for Infectious Disease"/>
            <person name="Murphy C."/>
            <person name="Cosimi L."/>
            <person name="Cerqueira G."/>
            <person name="Feldgarden M."/>
            <person name="Earl A."/>
            <person name="Hung D."/>
            <person name="Onderdonk A.B."/>
            <person name="Ferraro M.J."/>
            <person name="Hooper D."/>
            <person name="Dekker J."/>
            <person name="O'Brien T."/>
            <person name="Huang S."/>
            <person name="Quan V."/>
            <person name="Ernst C."/>
            <person name="Delaney M."/>
            <person name="DuBois A."/>
            <person name="Kim D.S."/>
            <person name="Young S.K."/>
            <person name="Zeng Q."/>
            <person name="Gargeya S."/>
            <person name="Fitzgerald M."/>
            <person name="Abouelleil A."/>
            <person name="Alvarado L."/>
            <person name="Berlin A.M."/>
            <person name="Chapman S.B."/>
            <person name="Gainer-Dewar J."/>
            <person name="Goldberg J."/>
            <person name="Gnerre S."/>
            <person name="Griggs A."/>
            <person name="Gujja S."/>
            <person name="Hansen M."/>
            <person name="Howarth C."/>
            <person name="Imamovic A."/>
            <person name="Ireland A."/>
            <person name="Larimer J."/>
            <person name="McCowan C."/>
            <person name="Murphy C."/>
            <person name="Pearson M."/>
            <person name="Poon T.W."/>
            <person name="Priest M."/>
            <person name="Roberts A."/>
            <person name="Saif S."/>
            <person name="Shea T."/>
            <person name="Sykes S."/>
            <person name="Wortman J."/>
            <person name="Nusbaum C."/>
            <person name="Birren B."/>
        </authorList>
    </citation>
    <scope>NUCLEOTIDE SEQUENCE [LARGE SCALE GENOMIC DNA]</scope>
    <source>
        <strain evidence="1 3">MGH 27</strain>
    </source>
</reference>